<evidence type="ECO:0000313" key="2">
    <source>
        <dbReference type="EMBL" id="MCD9640953.1"/>
    </source>
</evidence>
<keyword evidence="3" id="KW-1185">Reference proteome</keyword>
<dbReference type="Proteomes" id="UP000823775">
    <property type="component" value="Unassembled WGS sequence"/>
</dbReference>
<sequence length="112" mass="12688">MWSLQRMMHQVMRTLGRVICALHHTALISYAYSDQLCIRPQERCVAEVVVVLVSGLSFEEKGASGGESLKGEEQEKAKEEACETLKVLDNVFKDNKKFFVGNKLGMLIWLQI</sequence>
<feature type="domain" description="Glutathione S-transferase C-terminal" evidence="1">
    <location>
        <begin position="70"/>
        <end position="105"/>
    </location>
</feature>
<evidence type="ECO:0000313" key="3">
    <source>
        <dbReference type="Proteomes" id="UP000823775"/>
    </source>
</evidence>
<dbReference type="InterPro" id="IPR004046">
    <property type="entry name" value="GST_C"/>
</dbReference>
<organism evidence="2 3">
    <name type="scientific">Datura stramonium</name>
    <name type="common">Jimsonweed</name>
    <name type="synonym">Common thornapple</name>
    <dbReference type="NCBI Taxonomy" id="4076"/>
    <lineage>
        <taxon>Eukaryota</taxon>
        <taxon>Viridiplantae</taxon>
        <taxon>Streptophyta</taxon>
        <taxon>Embryophyta</taxon>
        <taxon>Tracheophyta</taxon>
        <taxon>Spermatophyta</taxon>
        <taxon>Magnoliopsida</taxon>
        <taxon>eudicotyledons</taxon>
        <taxon>Gunneridae</taxon>
        <taxon>Pentapetalae</taxon>
        <taxon>asterids</taxon>
        <taxon>lamiids</taxon>
        <taxon>Solanales</taxon>
        <taxon>Solanaceae</taxon>
        <taxon>Solanoideae</taxon>
        <taxon>Datureae</taxon>
        <taxon>Datura</taxon>
    </lineage>
</organism>
<evidence type="ECO:0000259" key="1">
    <source>
        <dbReference type="Pfam" id="PF00043"/>
    </source>
</evidence>
<gene>
    <name evidence="2" type="ORF">HAX54_026711</name>
</gene>
<dbReference type="SUPFAM" id="SSF47616">
    <property type="entry name" value="GST C-terminal domain-like"/>
    <property type="match status" value="1"/>
</dbReference>
<dbReference type="Pfam" id="PF00043">
    <property type="entry name" value="GST_C"/>
    <property type="match status" value="1"/>
</dbReference>
<proteinExistence type="predicted"/>
<protein>
    <recommendedName>
        <fullName evidence="1">Glutathione S-transferase C-terminal domain-containing protein</fullName>
    </recommendedName>
</protein>
<dbReference type="EMBL" id="JACEIK010003248">
    <property type="protein sequence ID" value="MCD9640953.1"/>
    <property type="molecule type" value="Genomic_DNA"/>
</dbReference>
<reference evidence="2 3" key="1">
    <citation type="journal article" date="2021" name="BMC Genomics">
        <title>Datura genome reveals duplications of psychoactive alkaloid biosynthetic genes and high mutation rate following tissue culture.</title>
        <authorList>
            <person name="Rajewski A."/>
            <person name="Carter-House D."/>
            <person name="Stajich J."/>
            <person name="Litt A."/>
        </authorList>
    </citation>
    <scope>NUCLEOTIDE SEQUENCE [LARGE SCALE GENOMIC DNA]</scope>
    <source>
        <strain evidence="2">AR-01</strain>
    </source>
</reference>
<name>A0ABS8V1N0_DATST</name>
<dbReference type="Gene3D" id="1.20.1050.10">
    <property type="match status" value="1"/>
</dbReference>
<comment type="caution">
    <text evidence="2">The sequence shown here is derived from an EMBL/GenBank/DDBJ whole genome shotgun (WGS) entry which is preliminary data.</text>
</comment>
<dbReference type="InterPro" id="IPR036282">
    <property type="entry name" value="Glutathione-S-Trfase_C_sf"/>
</dbReference>
<accession>A0ABS8V1N0</accession>